<evidence type="ECO:0000313" key="18">
    <source>
        <dbReference type="Proteomes" id="UP001428341"/>
    </source>
</evidence>
<dbReference type="SMART" id="SM00856">
    <property type="entry name" value="PMEI"/>
    <property type="match status" value="1"/>
</dbReference>
<keyword evidence="5" id="KW-0808">Transferase</keyword>
<dbReference type="NCBIfam" id="TIGR01614">
    <property type="entry name" value="PME_inhib"/>
    <property type="match status" value="1"/>
</dbReference>
<dbReference type="PANTHER" id="PTHR46913:SF1">
    <property type="entry name" value="RING-H2 FINGER PROTEIN ATL16"/>
    <property type="match status" value="1"/>
</dbReference>
<evidence type="ECO:0000256" key="11">
    <source>
        <dbReference type="ARBA" id="ARBA00022989"/>
    </source>
</evidence>
<keyword evidence="8 14" id="KW-0863">Zinc-finger</keyword>
<dbReference type="GO" id="GO:0016567">
    <property type="term" value="P:protein ubiquitination"/>
    <property type="evidence" value="ECO:0007669"/>
    <property type="project" value="InterPro"/>
</dbReference>
<keyword evidence="7" id="KW-0479">Metal-binding</keyword>
<evidence type="ECO:0000256" key="6">
    <source>
        <dbReference type="ARBA" id="ARBA00022692"/>
    </source>
</evidence>
<dbReference type="SUPFAM" id="SSF57850">
    <property type="entry name" value="RING/U-box"/>
    <property type="match status" value="1"/>
</dbReference>
<evidence type="ECO:0000256" key="7">
    <source>
        <dbReference type="ARBA" id="ARBA00022723"/>
    </source>
</evidence>
<comment type="caution">
    <text evidence="17">The sequence shown here is derived from an EMBL/GenBank/DDBJ whole genome shotgun (WGS) entry which is preliminary data.</text>
</comment>
<dbReference type="CDD" id="cd16461">
    <property type="entry name" value="RING-H2_EL5-like"/>
    <property type="match status" value="1"/>
</dbReference>
<dbReference type="SMART" id="SM00184">
    <property type="entry name" value="RING"/>
    <property type="match status" value="1"/>
</dbReference>
<keyword evidence="9" id="KW-0833">Ubl conjugation pathway</keyword>
<comment type="pathway">
    <text evidence="3">Protein modification; protein ubiquitination.</text>
</comment>
<dbReference type="GO" id="GO:0061630">
    <property type="term" value="F:ubiquitin protein ligase activity"/>
    <property type="evidence" value="ECO:0007669"/>
    <property type="project" value="UniProtKB-EC"/>
</dbReference>
<evidence type="ECO:0000256" key="10">
    <source>
        <dbReference type="ARBA" id="ARBA00022833"/>
    </source>
</evidence>
<keyword evidence="18" id="KW-1185">Reference proteome</keyword>
<dbReference type="Pfam" id="PF04043">
    <property type="entry name" value="PMEI"/>
    <property type="match status" value="1"/>
</dbReference>
<evidence type="ECO:0000256" key="1">
    <source>
        <dbReference type="ARBA" id="ARBA00000900"/>
    </source>
</evidence>
<evidence type="ECO:0000256" key="9">
    <source>
        <dbReference type="ARBA" id="ARBA00022786"/>
    </source>
</evidence>
<dbReference type="InterPro" id="IPR013083">
    <property type="entry name" value="Znf_RING/FYVE/PHD"/>
</dbReference>
<dbReference type="Gene3D" id="1.20.140.40">
    <property type="entry name" value="Invertase/pectin methylesterase inhibitor family protein"/>
    <property type="match status" value="1"/>
</dbReference>
<comment type="catalytic activity">
    <reaction evidence="1">
        <text>S-ubiquitinyl-[E2 ubiquitin-conjugating enzyme]-L-cysteine + [acceptor protein]-L-lysine = [E2 ubiquitin-conjugating enzyme]-L-cysteine + N(6)-ubiquitinyl-[acceptor protein]-L-lysine.</text>
        <dbReference type="EC" id="2.3.2.27"/>
    </reaction>
</comment>
<accession>A0AAP0QKX6</accession>
<dbReference type="GO" id="GO:0004857">
    <property type="term" value="F:enzyme inhibitor activity"/>
    <property type="evidence" value="ECO:0007669"/>
    <property type="project" value="InterPro"/>
</dbReference>
<dbReference type="GO" id="GO:0016020">
    <property type="term" value="C:membrane"/>
    <property type="evidence" value="ECO:0007669"/>
    <property type="project" value="UniProtKB-SubCell"/>
</dbReference>
<evidence type="ECO:0000256" key="12">
    <source>
        <dbReference type="ARBA" id="ARBA00023136"/>
    </source>
</evidence>
<dbReference type="FunFam" id="3.30.40.10:FF:000187">
    <property type="entry name" value="E3 ubiquitin-protein ligase ATL6"/>
    <property type="match status" value="1"/>
</dbReference>
<evidence type="ECO:0000256" key="4">
    <source>
        <dbReference type="ARBA" id="ARBA00012483"/>
    </source>
</evidence>
<comment type="subcellular location">
    <subcellularLocation>
        <location evidence="2">Membrane</location>
        <topology evidence="2">Single-pass membrane protein</topology>
    </subcellularLocation>
</comment>
<dbReference type="CDD" id="cd15801">
    <property type="entry name" value="PMEI-like_1"/>
    <property type="match status" value="1"/>
</dbReference>
<comment type="similarity">
    <text evidence="13">Belongs to the RING-type zinc finger family. ATL subfamily.</text>
</comment>
<organism evidence="17 18">
    <name type="scientific">Citrus x changshan-huyou</name>
    <dbReference type="NCBI Taxonomy" id="2935761"/>
    <lineage>
        <taxon>Eukaryota</taxon>
        <taxon>Viridiplantae</taxon>
        <taxon>Streptophyta</taxon>
        <taxon>Embryophyta</taxon>
        <taxon>Tracheophyta</taxon>
        <taxon>Spermatophyta</taxon>
        <taxon>Magnoliopsida</taxon>
        <taxon>eudicotyledons</taxon>
        <taxon>Gunneridae</taxon>
        <taxon>Pentapetalae</taxon>
        <taxon>rosids</taxon>
        <taxon>malvids</taxon>
        <taxon>Sapindales</taxon>
        <taxon>Rutaceae</taxon>
        <taxon>Aurantioideae</taxon>
        <taxon>Citrus</taxon>
    </lineage>
</organism>
<dbReference type="EMBL" id="JBCGBO010000005">
    <property type="protein sequence ID" value="KAK9201873.1"/>
    <property type="molecule type" value="Genomic_DNA"/>
</dbReference>
<proteinExistence type="inferred from homology"/>
<dbReference type="Gene3D" id="3.30.40.10">
    <property type="entry name" value="Zinc/RING finger domain, C3HC4 (zinc finger)"/>
    <property type="match status" value="1"/>
</dbReference>
<protein>
    <recommendedName>
        <fullName evidence="4">RING-type E3 ubiquitin transferase</fullName>
        <ecNumber evidence="4">2.3.2.27</ecNumber>
    </recommendedName>
</protein>
<dbReference type="GO" id="GO:0008270">
    <property type="term" value="F:zinc ion binding"/>
    <property type="evidence" value="ECO:0007669"/>
    <property type="project" value="UniProtKB-KW"/>
</dbReference>
<dbReference type="Pfam" id="PF13639">
    <property type="entry name" value="zf-RING_2"/>
    <property type="match status" value="1"/>
</dbReference>
<dbReference type="PROSITE" id="PS50089">
    <property type="entry name" value="ZF_RING_2"/>
    <property type="match status" value="1"/>
</dbReference>
<evidence type="ECO:0000313" key="17">
    <source>
        <dbReference type="EMBL" id="KAK9201873.1"/>
    </source>
</evidence>
<evidence type="ECO:0000256" key="3">
    <source>
        <dbReference type="ARBA" id="ARBA00004906"/>
    </source>
</evidence>
<evidence type="ECO:0000256" key="5">
    <source>
        <dbReference type="ARBA" id="ARBA00022679"/>
    </source>
</evidence>
<dbReference type="AlphaFoldDB" id="A0AAP0QKX6"/>
<keyword evidence="12 15" id="KW-0472">Membrane</keyword>
<keyword evidence="10" id="KW-0862">Zinc</keyword>
<feature type="transmembrane region" description="Helical" evidence="15">
    <location>
        <begin position="30"/>
        <end position="55"/>
    </location>
</feature>
<keyword evidence="6 15" id="KW-0812">Transmembrane</keyword>
<evidence type="ECO:0000256" key="8">
    <source>
        <dbReference type="ARBA" id="ARBA00022771"/>
    </source>
</evidence>
<dbReference type="InterPro" id="IPR044600">
    <property type="entry name" value="ATL1/ATL16-like"/>
</dbReference>
<evidence type="ECO:0000256" key="13">
    <source>
        <dbReference type="ARBA" id="ARBA00024209"/>
    </source>
</evidence>
<dbReference type="InterPro" id="IPR001841">
    <property type="entry name" value="Znf_RING"/>
</dbReference>
<name>A0AAP0QKX6_9ROSI</name>
<feature type="domain" description="RING-type" evidence="16">
    <location>
        <begin position="123"/>
        <end position="165"/>
    </location>
</feature>
<reference evidence="17 18" key="1">
    <citation type="submission" date="2024-05" db="EMBL/GenBank/DDBJ databases">
        <title>Haplotype-resolved chromosome-level genome assembly of Huyou (Citrus changshanensis).</title>
        <authorList>
            <person name="Miao C."/>
            <person name="Chen W."/>
            <person name="Wu Y."/>
            <person name="Wang L."/>
            <person name="Zhao S."/>
            <person name="Grierson D."/>
            <person name="Xu C."/>
            <person name="Chen K."/>
        </authorList>
    </citation>
    <scope>NUCLEOTIDE SEQUENCE [LARGE SCALE GENOMIC DNA]</scope>
    <source>
        <strain evidence="17">01-14</strain>
        <tissue evidence="17">Leaf</tissue>
    </source>
</reference>
<dbReference type="InterPro" id="IPR035513">
    <property type="entry name" value="Invertase/methylesterase_inhib"/>
</dbReference>
<evidence type="ECO:0000256" key="14">
    <source>
        <dbReference type="PROSITE-ProRule" id="PRU00175"/>
    </source>
</evidence>
<dbReference type="PANTHER" id="PTHR46913">
    <property type="entry name" value="RING-H2 FINGER PROTEIN ATL16"/>
    <property type="match status" value="1"/>
</dbReference>
<keyword evidence="11 15" id="KW-1133">Transmembrane helix</keyword>
<dbReference type="SUPFAM" id="SSF101148">
    <property type="entry name" value="Plant invertase/pectin methylesterase inhibitor"/>
    <property type="match status" value="1"/>
</dbReference>
<evidence type="ECO:0000259" key="16">
    <source>
        <dbReference type="PROSITE" id="PS50089"/>
    </source>
</evidence>
<evidence type="ECO:0000256" key="2">
    <source>
        <dbReference type="ARBA" id="ARBA00004167"/>
    </source>
</evidence>
<dbReference type="EC" id="2.3.2.27" evidence="4"/>
<dbReference type="InterPro" id="IPR006501">
    <property type="entry name" value="Pectinesterase_inhib_dom"/>
</dbReference>
<sequence length="433" mass="48364">MDSNSTTLTAPSGRDQIQNPIASSYVLNGKIMFCSVILLFVVVFILVCFHSYASWLRYRHRHRYRYRHRHRRAHRLFFLSSGANTMNTAPPHAHQALDLSILKRIPAFVYSPNIEDPKEPLDCAVCLSEFEDNENGRVLPKCRHVFHVDCIDMWFQSHSNCPLCRAPVQLDITLVHPLVQVEEVVSVIEPTERDLGVVHQMGCSSSSSLPQLESVSVEIPRARENFRGLDDMGLSLTNERNRFKSPGNREASQINISSIKKMKSTTSFIFLIGLQLCAISGTSNLIEIVCQSSEDKNLCYSTYNNAQKADLIGLAMIGLNQASGNATAILKYVQERMGQPNLEPLVQQGLIDCANLYQDAVDQVDDSIAALEADAFKDVRAWVEAALSDAVACQEAFTQHPNVDAKLTWNNGIFIRLCKNVLAANKQLAGMPR</sequence>
<evidence type="ECO:0000256" key="15">
    <source>
        <dbReference type="SAM" id="Phobius"/>
    </source>
</evidence>
<gene>
    <name evidence="17" type="ORF">WN944_017081</name>
</gene>
<dbReference type="Proteomes" id="UP001428341">
    <property type="component" value="Unassembled WGS sequence"/>
</dbReference>